<comment type="caution">
    <text evidence="1">The sequence shown here is derived from an EMBL/GenBank/DDBJ whole genome shotgun (WGS) entry which is preliminary data.</text>
</comment>
<gene>
    <name evidence="1" type="ORF">PFLmoz3_02445</name>
</gene>
<sequence length="105" mass="11679">MGLAGKGRDFPDIQQYLLVRIVMLHLDQRPRRGDLDAQLFLQFTGQSRGNRLISLHLAAGKLPEPALMLSIGTARQQDPAIDTADHRCCYMHSFHATASSRPSPL</sequence>
<organism evidence="1 2">
    <name type="scientific">Pseudomonas fluorescens</name>
    <dbReference type="NCBI Taxonomy" id="294"/>
    <lineage>
        <taxon>Bacteria</taxon>
        <taxon>Pseudomonadati</taxon>
        <taxon>Pseudomonadota</taxon>
        <taxon>Gammaproteobacteria</taxon>
        <taxon>Pseudomonadales</taxon>
        <taxon>Pseudomonadaceae</taxon>
        <taxon>Pseudomonas</taxon>
    </lineage>
</organism>
<accession>A0A109LHY8</accession>
<evidence type="ECO:0000313" key="1">
    <source>
        <dbReference type="EMBL" id="KWV87906.1"/>
    </source>
</evidence>
<dbReference type="AlphaFoldDB" id="A0A109LHY8"/>
<protein>
    <submittedName>
        <fullName evidence="1">Uncharacterized protein</fullName>
    </submittedName>
</protein>
<proteinExistence type="predicted"/>
<dbReference type="EMBL" id="LCYA01000063">
    <property type="protein sequence ID" value="KWV87906.1"/>
    <property type="molecule type" value="Genomic_DNA"/>
</dbReference>
<name>A0A109LHY8_PSEFL</name>
<evidence type="ECO:0000313" key="2">
    <source>
        <dbReference type="Proteomes" id="UP000061348"/>
    </source>
</evidence>
<reference evidence="1 2" key="1">
    <citation type="submission" date="2015-05" db="EMBL/GenBank/DDBJ databases">
        <title>A genomic and transcriptomic approach to investigate the blue pigment phenotype in Pseudomonas fluorescens.</title>
        <authorList>
            <person name="Andreani N.A."/>
            <person name="Cardazzo B."/>
        </authorList>
    </citation>
    <scope>NUCLEOTIDE SEQUENCE [LARGE SCALE GENOMIC DNA]</scope>
    <source>
        <strain evidence="1 2">Ps_22</strain>
    </source>
</reference>
<dbReference type="Proteomes" id="UP000061348">
    <property type="component" value="Unassembled WGS sequence"/>
</dbReference>